<dbReference type="PANTHER" id="PTHR43434:SF1">
    <property type="entry name" value="PHOSPHOGLYCOLATE PHOSPHATASE"/>
    <property type="match status" value="1"/>
</dbReference>
<comment type="similarity">
    <text evidence="3">Belongs to the HAD-like hydrolase superfamily. CbbY/CbbZ/Gph/YieH family.</text>
</comment>
<dbReference type="Gene3D" id="3.40.50.1000">
    <property type="entry name" value="HAD superfamily/HAD-like"/>
    <property type="match status" value="1"/>
</dbReference>
<dbReference type="SFLD" id="SFLDS00003">
    <property type="entry name" value="Haloacid_Dehalogenase"/>
    <property type="match status" value="1"/>
</dbReference>
<dbReference type="SFLD" id="SFLDG01129">
    <property type="entry name" value="C1.5:_HAD__Beta-PGM__Phosphata"/>
    <property type="match status" value="1"/>
</dbReference>
<dbReference type="InterPro" id="IPR050155">
    <property type="entry name" value="HAD-like_hydrolase_sf"/>
</dbReference>
<name>A0A517YV81_9BACT</name>
<dbReference type="InterPro" id="IPR041492">
    <property type="entry name" value="HAD_2"/>
</dbReference>
<comment type="pathway">
    <text evidence="2">Organic acid metabolism; glycolate biosynthesis; glycolate from 2-phosphoglycolate: step 1/1.</text>
</comment>
<dbReference type="Pfam" id="PF13419">
    <property type="entry name" value="HAD_2"/>
    <property type="match status" value="1"/>
</dbReference>
<evidence type="ECO:0000313" key="5">
    <source>
        <dbReference type="EMBL" id="QDU34134.1"/>
    </source>
</evidence>
<dbReference type="OrthoDB" id="9781769at2"/>
<evidence type="ECO:0000313" key="6">
    <source>
        <dbReference type="Proteomes" id="UP000317369"/>
    </source>
</evidence>
<dbReference type="EC" id="3.1.3.18" evidence="4"/>
<keyword evidence="5" id="KW-0378">Hydrolase</keyword>
<dbReference type="PANTHER" id="PTHR43434">
    <property type="entry name" value="PHOSPHOGLYCOLATE PHOSPHATASE"/>
    <property type="match status" value="1"/>
</dbReference>
<dbReference type="Gene3D" id="1.10.150.240">
    <property type="entry name" value="Putative phosphatase, domain 2"/>
    <property type="match status" value="1"/>
</dbReference>
<proteinExistence type="inferred from homology"/>
<dbReference type="InterPro" id="IPR023214">
    <property type="entry name" value="HAD_sf"/>
</dbReference>
<dbReference type="GO" id="GO:0006281">
    <property type="term" value="P:DNA repair"/>
    <property type="evidence" value="ECO:0007669"/>
    <property type="project" value="TreeGrafter"/>
</dbReference>
<dbReference type="InterPro" id="IPR023198">
    <property type="entry name" value="PGP-like_dom2"/>
</dbReference>
<comment type="catalytic activity">
    <reaction evidence="1">
        <text>2-phosphoglycolate + H2O = glycolate + phosphate</text>
        <dbReference type="Rhea" id="RHEA:14369"/>
        <dbReference type="ChEBI" id="CHEBI:15377"/>
        <dbReference type="ChEBI" id="CHEBI:29805"/>
        <dbReference type="ChEBI" id="CHEBI:43474"/>
        <dbReference type="ChEBI" id="CHEBI:58033"/>
        <dbReference type="EC" id="3.1.3.18"/>
    </reaction>
</comment>
<evidence type="ECO:0000256" key="4">
    <source>
        <dbReference type="ARBA" id="ARBA00013078"/>
    </source>
</evidence>
<dbReference type="AlphaFoldDB" id="A0A517YV81"/>
<dbReference type="RefSeq" id="WP_145077731.1">
    <property type="nucleotide sequence ID" value="NZ_CP036425.1"/>
</dbReference>
<sequence length="236" mass="25717">MHHTLLLFDIDGTILDAKGAGGKAWSRTAKQHFGDDFTIKQVQFAGNLDSIIYRQTAEHNNITDHHQHHEAFKSAYLKALHEELNQHDVKSHAGIDELIAQLNHLAQTGAPIMLGLLTGNYTEGAHLKLQAVGIDPAWFAISACGDEAQSRPDLTLLAMQKYESLIGVKANPKRIIVIGDTPKDVDCAKAHDCYAFAVATGPFSVEDLLKSGADTAVSDLSDHTPLFNIMDRITTA</sequence>
<protein>
    <recommendedName>
        <fullName evidence="4">phosphoglycolate phosphatase</fullName>
        <ecNumber evidence="4">3.1.3.18</ecNumber>
    </recommendedName>
</protein>
<dbReference type="EMBL" id="CP036425">
    <property type="protein sequence ID" value="QDU34134.1"/>
    <property type="molecule type" value="Genomic_DNA"/>
</dbReference>
<evidence type="ECO:0000256" key="3">
    <source>
        <dbReference type="ARBA" id="ARBA00006171"/>
    </source>
</evidence>
<organism evidence="5 6">
    <name type="scientific">Poriferisphaera corsica</name>
    <dbReference type="NCBI Taxonomy" id="2528020"/>
    <lineage>
        <taxon>Bacteria</taxon>
        <taxon>Pseudomonadati</taxon>
        <taxon>Planctomycetota</taxon>
        <taxon>Phycisphaerae</taxon>
        <taxon>Phycisphaerales</taxon>
        <taxon>Phycisphaeraceae</taxon>
        <taxon>Poriferisphaera</taxon>
    </lineage>
</organism>
<dbReference type="Proteomes" id="UP000317369">
    <property type="component" value="Chromosome"/>
</dbReference>
<evidence type="ECO:0000256" key="2">
    <source>
        <dbReference type="ARBA" id="ARBA00004818"/>
    </source>
</evidence>
<dbReference type="InterPro" id="IPR036412">
    <property type="entry name" value="HAD-like_sf"/>
</dbReference>
<reference evidence="5 6" key="1">
    <citation type="submission" date="2019-02" db="EMBL/GenBank/DDBJ databases">
        <title>Deep-cultivation of Planctomycetes and their phenomic and genomic characterization uncovers novel biology.</title>
        <authorList>
            <person name="Wiegand S."/>
            <person name="Jogler M."/>
            <person name="Boedeker C."/>
            <person name="Pinto D."/>
            <person name="Vollmers J."/>
            <person name="Rivas-Marin E."/>
            <person name="Kohn T."/>
            <person name="Peeters S.H."/>
            <person name="Heuer A."/>
            <person name="Rast P."/>
            <person name="Oberbeckmann S."/>
            <person name="Bunk B."/>
            <person name="Jeske O."/>
            <person name="Meyerdierks A."/>
            <person name="Storesund J.E."/>
            <person name="Kallscheuer N."/>
            <person name="Luecker S."/>
            <person name="Lage O.M."/>
            <person name="Pohl T."/>
            <person name="Merkel B.J."/>
            <person name="Hornburger P."/>
            <person name="Mueller R.-W."/>
            <person name="Bruemmer F."/>
            <person name="Labrenz M."/>
            <person name="Spormann A.M."/>
            <person name="Op den Camp H."/>
            <person name="Overmann J."/>
            <person name="Amann R."/>
            <person name="Jetten M.S.M."/>
            <person name="Mascher T."/>
            <person name="Medema M.H."/>
            <person name="Devos D.P."/>
            <person name="Kaster A.-K."/>
            <person name="Ovreas L."/>
            <person name="Rohde M."/>
            <person name="Galperin M.Y."/>
            <person name="Jogler C."/>
        </authorList>
    </citation>
    <scope>NUCLEOTIDE SEQUENCE [LARGE SCALE GENOMIC DNA]</scope>
    <source>
        <strain evidence="5 6">KS4</strain>
    </source>
</reference>
<accession>A0A517YV81</accession>
<evidence type="ECO:0000256" key="1">
    <source>
        <dbReference type="ARBA" id="ARBA00000830"/>
    </source>
</evidence>
<dbReference type="KEGG" id="pcor:KS4_21960"/>
<dbReference type="SUPFAM" id="SSF56784">
    <property type="entry name" value="HAD-like"/>
    <property type="match status" value="1"/>
</dbReference>
<dbReference type="GO" id="GO:0008967">
    <property type="term" value="F:phosphoglycolate phosphatase activity"/>
    <property type="evidence" value="ECO:0007669"/>
    <property type="project" value="UniProtKB-EC"/>
</dbReference>
<gene>
    <name evidence="5" type="primary">gph_2</name>
    <name evidence="5" type="ORF">KS4_21960</name>
</gene>
<keyword evidence="6" id="KW-1185">Reference proteome</keyword>